<protein>
    <submittedName>
        <fullName evidence="1">Uncharacterized protein</fullName>
    </submittedName>
</protein>
<feature type="non-terminal residue" evidence="1">
    <location>
        <position position="1"/>
    </location>
</feature>
<reference evidence="1" key="1">
    <citation type="submission" date="2018-05" db="EMBL/GenBank/DDBJ databases">
        <authorList>
            <person name="Lanie J.A."/>
            <person name="Ng W.-L."/>
            <person name="Kazmierczak K.M."/>
            <person name="Andrzejewski T.M."/>
            <person name="Davidsen T.M."/>
            <person name="Wayne K.J."/>
            <person name="Tettelin H."/>
            <person name="Glass J.I."/>
            <person name="Rusch D."/>
            <person name="Podicherti R."/>
            <person name="Tsui H.-C.T."/>
            <person name="Winkler M.E."/>
        </authorList>
    </citation>
    <scope>NUCLEOTIDE SEQUENCE</scope>
</reference>
<dbReference type="AlphaFoldDB" id="A0A382CN22"/>
<dbReference type="Gene3D" id="3.40.630.10">
    <property type="entry name" value="Zn peptidases"/>
    <property type="match status" value="1"/>
</dbReference>
<feature type="non-terminal residue" evidence="1">
    <location>
        <position position="44"/>
    </location>
</feature>
<accession>A0A382CN22</accession>
<sequence length="44" mass="4918">VSVEKVVAYAEENRARFLNELKELVAIPSVSSSSEHKQDVQRCA</sequence>
<dbReference type="EMBL" id="UINC01035285">
    <property type="protein sequence ID" value="SVB27455.1"/>
    <property type="molecule type" value="Genomic_DNA"/>
</dbReference>
<proteinExistence type="predicted"/>
<evidence type="ECO:0000313" key="1">
    <source>
        <dbReference type="EMBL" id="SVB27455.1"/>
    </source>
</evidence>
<name>A0A382CN22_9ZZZZ</name>
<organism evidence="1">
    <name type="scientific">marine metagenome</name>
    <dbReference type="NCBI Taxonomy" id="408172"/>
    <lineage>
        <taxon>unclassified sequences</taxon>
        <taxon>metagenomes</taxon>
        <taxon>ecological metagenomes</taxon>
    </lineage>
</organism>
<gene>
    <name evidence="1" type="ORF">METZ01_LOCUS180309</name>
</gene>